<dbReference type="InterPro" id="IPR015422">
    <property type="entry name" value="PyrdxlP-dep_Trfase_small"/>
</dbReference>
<evidence type="ECO:0000256" key="5">
    <source>
        <dbReference type="RuleBase" id="RU004508"/>
    </source>
</evidence>
<dbReference type="AlphaFoldDB" id="A0A932GMR1"/>
<protein>
    <submittedName>
        <fullName evidence="6">DegT/DnrJ/EryC1/StrS family aminotransferase</fullName>
    </submittedName>
</protein>
<keyword evidence="6" id="KW-0808">Transferase</keyword>
<evidence type="ECO:0000256" key="3">
    <source>
        <dbReference type="PIRSR" id="PIRSR000390-1"/>
    </source>
</evidence>
<proteinExistence type="inferred from homology"/>
<keyword evidence="1 4" id="KW-0663">Pyridoxal phosphate</keyword>
<dbReference type="PANTHER" id="PTHR30244">
    <property type="entry name" value="TRANSAMINASE"/>
    <property type="match status" value="1"/>
</dbReference>
<dbReference type="FunFam" id="3.40.640.10:FF:000089">
    <property type="entry name" value="Aminotransferase, DegT/DnrJ/EryC1/StrS family"/>
    <property type="match status" value="1"/>
</dbReference>
<evidence type="ECO:0000256" key="4">
    <source>
        <dbReference type="PIRSR" id="PIRSR000390-2"/>
    </source>
</evidence>
<evidence type="ECO:0000256" key="2">
    <source>
        <dbReference type="ARBA" id="ARBA00037999"/>
    </source>
</evidence>
<dbReference type="Gene3D" id="3.40.640.10">
    <property type="entry name" value="Type I PLP-dependent aspartate aminotransferase-like (Major domain)"/>
    <property type="match status" value="1"/>
</dbReference>
<gene>
    <name evidence="6" type="ORF">HYY65_02290</name>
</gene>
<dbReference type="CDD" id="cd00616">
    <property type="entry name" value="AHBA_syn"/>
    <property type="match status" value="1"/>
</dbReference>
<comment type="similarity">
    <text evidence="2 5">Belongs to the DegT/DnrJ/EryC1 family.</text>
</comment>
<reference evidence="6" key="1">
    <citation type="submission" date="2020-07" db="EMBL/GenBank/DDBJ databases">
        <title>Huge and variable diversity of episymbiotic CPR bacteria and DPANN archaea in groundwater ecosystems.</title>
        <authorList>
            <person name="He C.Y."/>
            <person name="Keren R."/>
            <person name="Whittaker M."/>
            <person name="Farag I.F."/>
            <person name="Doudna J."/>
            <person name="Cate J.H.D."/>
            <person name="Banfield J.F."/>
        </authorList>
    </citation>
    <scope>NUCLEOTIDE SEQUENCE</scope>
    <source>
        <strain evidence="6">NC_groundwater_717_Ag_S-0.2um_59_8</strain>
    </source>
</reference>
<dbReference type="GO" id="GO:0008483">
    <property type="term" value="F:transaminase activity"/>
    <property type="evidence" value="ECO:0007669"/>
    <property type="project" value="UniProtKB-KW"/>
</dbReference>
<dbReference type="SUPFAM" id="SSF53383">
    <property type="entry name" value="PLP-dependent transferases"/>
    <property type="match status" value="1"/>
</dbReference>
<evidence type="ECO:0000313" key="7">
    <source>
        <dbReference type="Proteomes" id="UP000741360"/>
    </source>
</evidence>
<name>A0A932GMR1_UNCTE</name>
<sequence length="389" mass="42922">MKIPFLDLQGQYAAIREEVRAAMDGLCDSQQFILGKPVEALEKEVAAFCEAKHAVGVSSGTDALLVSLMALGVGPGDEVITTSYSFFATAGVISRLGARPVFVDVEPDTLNLDVRKVESWIGPRTRGIIPVHLFGQCADMDAVLELAHRHKLWVVEDAAQAIGAQYNLAGSTRRAGTMGDLGCFSFFPSKTLGGFGDGGMVVTNDRTLAERVEILRTHGSKPKYYHSLIGGNFRLDALQAAVLRVKLPHVLRWIAGRVEKSRIYEQEIRRRGMLGTIRIPTTKTKRDHTFHQYVVRMPRRDELQRFLKDSGVDTMIYYPVPLHAQPCFSNLGYREEDCPEAARAARETLALPIYPELSAEAQSYIVEKIAEFYQLSSIKSGPGAPGLVV</sequence>
<evidence type="ECO:0000256" key="1">
    <source>
        <dbReference type="ARBA" id="ARBA00022898"/>
    </source>
</evidence>
<dbReference type="InterPro" id="IPR015424">
    <property type="entry name" value="PyrdxlP-dep_Trfase"/>
</dbReference>
<dbReference type="Proteomes" id="UP000741360">
    <property type="component" value="Unassembled WGS sequence"/>
</dbReference>
<dbReference type="InterPro" id="IPR015421">
    <property type="entry name" value="PyrdxlP-dep_Trfase_major"/>
</dbReference>
<dbReference type="GO" id="GO:0000271">
    <property type="term" value="P:polysaccharide biosynthetic process"/>
    <property type="evidence" value="ECO:0007669"/>
    <property type="project" value="TreeGrafter"/>
</dbReference>
<dbReference type="GO" id="GO:0030170">
    <property type="term" value="F:pyridoxal phosphate binding"/>
    <property type="evidence" value="ECO:0007669"/>
    <property type="project" value="UniProtKB-ARBA"/>
</dbReference>
<accession>A0A932GMR1</accession>
<organism evidence="6 7">
    <name type="scientific">Tectimicrobiota bacterium</name>
    <dbReference type="NCBI Taxonomy" id="2528274"/>
    <lineage>
        <taxon>Bacteria</taxon>
        <taxon>Pseudomonadati</taxon>
        <taxon>Nitrospinota/Tectimicrobiota group</taxon>
        <taxon>Candidatus Tectimicrobiota</taxon>
    </lineage>
</organism>
<keyword evidence="6" id="KW-0032">Aminotransferase</keyword>
<dbReference type="PANTHER" id="PTHR30244:SF36">
    <property type="entry name" value="3-OXO-GLUCOSE-6-PHOSPHATE:GLUTAMATE AMINOTRANSFERASE"/>
    <property type="match status" value="1"/>
</dbReference>
<comment type="caution">
    <text evidence="6">The sequence shown here is derived from an EMBL/GenBank/DDBJ whole genome shotgun (WGS) entry which is preliminary data.</text>
</comment>
<dbReference type="Gene3D" id="3.90.1150.10">
    <property type="entry name" value="Aspartate Aminotransferase, domain 1"/>
    <property type="match status" value="1"/>
</dbReference>
<feature type="modified residue" description="N6-(pyridoxal phosphate)lysine" evidence="4">
    <location>
        <position position="190"/>
    </location>
</feature>
<dbReference type="PIRSF" id="PIRSF000390">
    <property type="entry name" value="PLP_StrS"/>
    <property type="match status" value="1"/>
</dbReference>
<dbReference type="InterPro" id="IPR000653">
    <property type="entry name" value="DegT/StrS_aminotransferase"/>
</dbReference>
<evidence type="ECO:0000313" key="6">
    <source>
        <dbReference type="EMBL" id="MBI3013902.1"/>
    </source>
</evidence>
<feature type="active site" description="Proton acceptor" evidence="3">
    <location>
        <position position="190"/>
    </location>
</feature>
<dbReference type="EMBL" id="JACPSX010000039">
    <property type="protein sequence ID" value="MBI3013902.1"/>
    <property type="molecule type" value="Genomic_DNA"/>
</dbReference>
<dbReference type="Pfam" id="PF01041">
    <property type="entry name" value="DegT_DnrJ_EryC1"/>
    <property type="match status" value="1"/>
</dbReference>